<evidence type="ECO:0000313" key="2">
    <source>
        <dbReference type="EMBL" id="AJE04871.1"/>
    </source>
</evidence>
<reference evidence="2 3" key="1">
    <citation type="journal article" date="2015" name="Genome Announc.">
        <title>Complete Genome of Geobacter pickeringii G13T, a Metal-Reducing Isolate from Sedimentary Kaolin Deposits.</title>
        <authorList>
            <person name="Badalamenti J.P."/>
            <person name="Bond D.R."/>
        </authorList>
    </citation>
    <scope>NUCLEOTIDE SEQUENCE [LARGE SCALE GENOMIC DNA]</scope>
    <source>
        <strain evidence="2 3">G13</strain>
    </source>
</reference>
<sequence length="804" mass="91105">MVSIPAVDYLSLGYSALERGDHQEAVNIFRRAQEKKRSARSFVGLGRAYQGLGDLPTARWAFYQALEIDPADPDANAWAEKIGRLSVPSPSTGRRTCRFRAHKDFLEVQGKKGWRRFFIKAINLGLGLPGYFPGEYPVCKGTYLAWFRQMGELGVNSLRIYTIHPPGFYDALAEYNSQGGRLFLFQGIWLELPEDNDFRGEKYTSYVRRQIREAVDAVSGNADFPERPGLPHGAYRSDVTPWLAGYVVGREWESCAVRAFNDSRGRVAERYDGRFLEMEEGPPFEVWAAETCDFVQSYGDERYGANHPVTITNWPTLDPLEHPSESTYGEGLRWQGYQIAMDTCNEDEDVETFDPAKIRSKRGAGFFASYHVYPYYPDFLNNDYLNHKSPYLDYLRELKRHHGSQPVVIAEFGVPSSREITHWQRDGWHHGGHDEEAQGRVNGLMMESIRNADMAGGMLFSWFDEWFKRNWVFLPYELPAERNPFWFNLQDAEQNYGVVAAYPGYPSMKTTLGGKREEWRDAALVYSKEGGPLHRFGDGADGARTLTRLSAQHDEGFFYLCLETAAPVDFSRAHYLVGLDPPGSSTGELTLPFGCGVESPIGLSFVVHLAGEGKSRILVTRHYDKYLNEGTKKVRPRPSILGEWVPMQNITNHRRISKDQKHYYPSRVFSMSGLRFGSLDRRASDFNSLADVHVSGSMIELRIPWGLLNVTDPSSRHVLWMEGEKKTRVTEGIGIVACSYKPSGVGLLATATGRSSNLTDALPAGFAASGARSYAWEEWNHPLYHTFLKKSFTMYREILARIPE</sequence>
<accession>A0A0B5BLF4</accession>
<dbReference type="STRING" id="345632.GPICK_08850"/>
<dbReference type="SUPFAM" id="SSF51445">
    <property type="entry name" value="(Trans)glycosidases"/>
    <property type="match status" value="1"/>
</dbReference>
<dbReference type="OrthoDB" id="916275at2"/>
<dbReference type="InterPro" id="IPR019734">
    <property type="entry name" value="TPR_rpt"/>
</dbReference>
<gene>
    <name evidence="2" type="ORF">GPICK_08850</name>
</gene>
<dbReference type="InterPro" id="IPR017853">
    <property type="entry name" value="GH"/>
</dbReference>
<dbReference type="InterPro" id="IPR011990">
    <property type="entry name" value="TPR-like_helical_dom_sf"/>
</dbReference>
<dbReference type="Proteomes" id="UP000057609">
    <property type="component" value="Chromosome"/>
</dbReference>
<organism evidence="2 3">
    <name type="scientific">Geobacter pickeringii</name>
    <dbReference type="NCBI Taxonomy" id="345632"/>
    <lineage>
        <taxon>Bacteria</taxon>
        <taxon>Pseudomonadati</taxon>
        <taxon>Thermodesulfobacteriota</taxon>
        <taxon>Desulfuromonadia</taxon>
        <taxon>Geobacterales</taxon>
        <taxon>Geobacteraceae</taxon>
        <taxon>Geobacter</taxon>
    </lineage>
</organism>
<name>A0A0B5BLF4_9BACT</name>
<dbReference type="EMBL" id="CP009788">
    <property type="protein sequence ID" value="AJE04871.1"/>
    <property type="molecule type" value="Genomic_DNA"/>
</dbReference>
<evidence type="ECO:0000313" key="3">
    <source>
        <dbReference type="Proteomes" id="UP000057609"/>
    </source>
</evidence>
<protein>
    <recommendedName>
        <fullName evidence="4">Tetratricopeptide repeat protein</fullName>
    </recommendedName>
</protein>
<feature type="repeat" description="TPR" evidence="1">
    <location>
        <begin position="39"/>
        <end position="72"/>
    </location>
</feature>
<proteinExistence type="predicted"/>
<dbReference type="Gene3D" id="3.20.20.80">
    <property type="entry name" value="Glycosidases"/>
    <property type="match status" value="1"/>
</dbReference>
<dbReference type="HOGENOM" id="CLU_022070_0_0_7"/>
<dbReference type="KEGG" id="gpi:GPICK_08850"/>
<evidence type="ECO:0000256" key="1">
    <source>
        <dbReference type="PROSITE-ProRule" id="PRU00339"/>
    </source>
</evidence>
<dbReference type="AlphaFoldDB" id="A0A0B5BLF4"/>
<keyword evidence="1" id="KW-0802">TPR repeat</keyword>
<dbReference type="Gene3D" id="1.25.40.10">
    <property type="entry name" value="Tetratricopeptide repeat domain"/>
    <property type="match status" value="1"/>
</dbReference>
<dbReference type="SMART" id="SM00028">
    <property type="entry name" value="TPR"/>
    <property type="match status" value="2"/>
</dbReference>
<dbReference type="SUPFAM" id="SSF48452">
    <property type="entry name" value="TPR-like"/>
    <property type="match status" value="1"/>
</dbReference>
<evidence type="ECO:0008006" key="4">
    <source>
        <dbReference type="Google" id="ProtNLM"/>
    </source>
</evidence>
<dbReference type="PROSITE" id="PS50005">
    <property type="entry name" value="TPR"/>
    <property type="match status" value="1"/>
</dbReference>
<keyword evidence="3" id="KW-1185">Reference proteome</keyword>